<keyword evidence="3" id="KW-1185">Reference proteome</keyword>
<dbReference type="Pfam" id="PF10859">
    <property type="entry name" value="DUF2660"/>
    <property type="match status" value="1"/>
</dbReference>
<gene>
    <name evidence="2" type="ordered locus">RMA_0308</name>
</gene>
<sequence length="200" mass="21991">MPGSKELGNVISLTIKTNLLPPPVLAIAKLTPDIANLVNAGKAVVTILAKTHNLTQQQGRAKIVSNSNTHILIAIGCLALLLIFLMYKKIAARKKNILPAEGGNIDDSPNVALNSQKPENKKLTLQERIELSWKFLYNITEVILNKFSKEDVIQVNKCGQVLFENGVRYEHVVDLAIPQVKSHTQAVEQEQSKEKKALGV</sequence>
<dbReference type="KEGG" id="rms:RMA_0308"/>
<dbReference type="AlphaFoldDB" id="A8F0Y1"/>
<keyword evidence="1" id="KW-0472">Membrane</keyword>
<proteinExistence type="predicted"/>
<keyword evidence="1" id="KW-0812">Transmembrane</keyword>
<name>A8F0Y1_RICM5</name>
<dbReference type="Proteomes" id="UP000001311">
    <property type="component" value="Chromosome"/>
</dbReference>
<dbReference type="HOGENOM" id="CLU_118114_0_0_5"/>
<protein>
    <submittedName>
        <fullName evidence="2">Uncharacterized protein</fullName>
    </submittedName>
</protein>
<dbReference type="EMBL" id="CP000683">
    <property type="protein sequence ID" value="ABV84567.1"/>
    <property type="molecule type" value="Genomic_DNA"/>
</dbReference>
<evidence type="ECO:0000313" key="2">
    <source>
        <dbReference type="EMBL" id="ABV84567.1"/>
    </source>
</evidence>
<reference evidence="2 3" key="1">
    <citation type="journal article" date="2007" name="Genome Res.">
        <title>Lateral gene transfer between obligate intracellular bacteria: evidence from the Rickettsia massiliae genome.</title>
        <authorList>
            <person name="Blanc G."/>
            <person name="Ogata H."/>
            <person name="Robert C."/>
            <person name="Audic S."/>
            <person name="Claverie J.-M."/>
            <person name="Raoult D."/>
        </authorList>
    </citation>
    <scope>NUCLEOTIDE SEQUENCE [LARGE SCALE GENOMIC DNA]</scope>
    <source>
        <strain evidence="3">Mtu5</strain>
    </source>
</reference>
<accession>A8F0Y1</accession>
<keyword evidence="1" id="KW-1133">Transmembrane helix</keyword>
<dbReference type="InterPro" id="IPR022589">
    <property type="entry name" value="DUF2660"/>
</dbReference>
<organism evidence="2 3">
    <name type="scientific">Rickettsia massiliae (strain Mtu5)</name>
    <dbReference type="NCBI Taxonomy" id="416276"/>
    <lineage>
        <taxon>Bacteria</taxon>
        <taxon>Pseudomonadati</taxon>
        <taxon>Pseudomonadota</taxon>
        <taxon>Alphaproteobacteria</taxon>
        <taxon>Rickettsiales</taxon>
        <taxon>Rickettsiaceae</taxon>
        <taxon>Rickettsieae</taxon>
        <taxon>Rickettsia</taxon>
        <taxon>spotted fever group</taxon>
    </lineage>
</organism>
<feature type="transmembrane region" description="Helical" evidence="1">
    <location>
        <begin position="69"/>
        <end position="87"/>
    </location>
</feature>
<evidence type="ECO:0000313" key="3">
    <source>
        <dbReference type="Proteomes" id="UP000001311"/>
    </source>
</evidence>
<evidence type="ECO:0000256" key="1">
    <source>
        <dbReference type="SAM" id="Phobius"/>
    </source>
</evidence>